<comment type="caution">
    <text evidence="9">The sequence shown here is derived from an EMBL/GenBank/DDBJ whole genome shotgun (WGS) entry which is preliminary data.</text>
</comment>
<feature type="transmembrane region" description="Helical" evidence="8">
    <location>
        <begin position="12"/>
        <end position="30"/>
    </location>
</feature>
<evidence type="ECO:0000256" key="8">
    <source>
        <dbReference type="SAM" id="Phobius"/>
    </source>
</evidence>
<evidence type="ECO:0000256" key="2">
    <source>
        <dbReference type="ARBA" id="ARBA00009773"/>
    </source>
</evidence>
<evidence type="ECO:0000256" key="7">
    <source>
        <dbReference type="ARBA" id="ARBA00023136"/>
    </source>
</evidence>
<organism evidence="9 10">
    <name type="scientific">Candidatus Beckwithbacteria bacterium RIFCSPHIGHO2_12_FULL_47_17</name>
    <dbReference type="NCBI Taxonomy" id="1797460"/>
    <lineage>
        <taxon>Bacteria</taxon>
        <taxon>Candidatus Beckwithiibacteriota</taxon>
    </lineage>
</organism>
<feature type="transmembrane region" description="Helical" evidence="8">
    <location>
        <begin position="277"/>
        <end position="295"/>
    </location>
</feature>
<evidence type="ECO:0000256" key="5">
    <source>
        <dbReference type="ARBA" id="ARBA00022692"/>
    </source>
</evidence>
<evidence type="ECO:0000256" key="1">
    <source>
        <dbReference type="ARBA" id="ARBA00004651"/>
    </source>
</evidence>
<gene>
    <name evidence="9" type="ORF">A3E73_00055</name>
</gene>
<dbReference type="GO" id="GO:0055085">
    <property type="term" value="P:transmembrane transport"/>
    <property type="evidence" value="ECO:0007669"/>
    <property type="project" value="TreeGrafter"/>
</dbReference>
<feature type="transmembrane region" description="Helical" evidence="8">
    <location>
        <begin position="301"/>
        <end position="319"/>
    </location>
</feature>
<feature type="transmembrane region" description="Helical" evidence="8">
    <location>
        <begin position="66"/>
        <end position="91"/>
    </location>
</feature>
<dbReference type="PANTHER" id="PTHR21716">
    <property type="entry name" value="TRANSMEMBRANE PROTEIN"/>
    <property type="match status" value="1"/>
</dbReference>
<keyword evidence="4" id="KW-1003">Cell membrane</keyword>
<protein>
    <recommendedName>
        <fullName evidence="11">AI-2E family transporter</fullName>
    </recommendedName>
</protein>
<evidence type="ECO:0000313" key="10">
    <source>
        <dbReference type="Proteomes" id="UP000176791"/>
    </source>
</evidence>
<sequence>MPKVTAPVKIEITHKTIIFTVFFLIGLVFLYQIRNIALFLFIAVILMSALSPLVDRLEKFKIPRGLTTIVLYLLIWSFISFAIASLVPPLIEQSTSFLTRLPQEIDRLSRGRFDVSIFEPQLADLPQNIFKIIVGVFNNIINLFTLMVIVYYLILERKNLHKYLLFLFGNNGREARAETFINQLEKKLGGWVRGQLLLMLFVGLLSYVGLVFLGVEFAIPLAFLAAILEIVPSIGPTLSAVPAILVALGSSPVLALAVAALYFVIQQVENNFLVPKVMSKAVGLSPLVVIISLLVGLKLAGIAGAVLAIPAVLLLEIVASDFKKR</sequence>
<feature type="transmembrane region" description="Helical" evidence="8">
    <location>
        <begin position="36"/>
        <end position="54"/>
    </location>
</feature>
<dbReference type="EMBL" id="MEZN01000017">
    <property type="protein sequence ID" value="OGD56367.1"/>
    <property type="molecule type" value="Genomic_DNA"/>
</dbReference>
<comment type="subcellular location">
    <subcellularLocation>
        <location evidence="1">Cell membrane</location>
        <topology evidence="1">Multi-pass membrane protein</topology>
    </subcellularLocation>
</comment>
<dbReference type="GO" id="GO:0005886">
    <property type="term" value="C:plasma membrane"/>
    <property type="evidence" value="ECO:0007669"/>
    <property type="project" value="UniProtKB-SubCell"/>
</dbReference>
<keyword evidence="5 8" id="KW-0812">Transmembrane</keyword>
<reference evidence="9 10" key="1">
    <citation type="journal article" date="2016" name="Nat. Commun.">
        <title>Thousands of microbial genomes shed light on interconnected biogeochemical processes in an aquifer system.</title>
        <authorList>
            <person name="Anantharaman K."/>
            <person name="Brown C.T."/>
            <person name="Hug L.A."/>
            <person name="Sharon I."/>
            <person name="Castelle C.J."/>
            <person name="Probst A.J."/>
            <person name="Thomas B.C."/>
            <person name="Singh A."/>
            <person name="Wilkins M.J."/>
            <person name="Karaoz U."/>
            <person name="Brodie E.L."/>
            <person name="Williams K.H."/>
            <person name="Hubbard S.S."/>
            <person name="Banfield J.F."/>
        </authorList>
    </citation>
    <scope>NUCLEOTIDE SEQUENCE [LARGE SCALE GENOMIC DNA]</scope>
</reference>
<keyword evidence="3" id="KW-0813">Transport</keyword>
<feature type="transmembrane region" description="Helical" evidence="8">
    <location>
        <begin position="129"/>
        <end position="154"/>
    </location>
</feature>
<dbReference type="PANTHER" id="PTHR21716:SF53">
    <property type="entry name" value="PERMEASE PERM-RELATED"/>
    <property type="match status" value="1"/>
</dbReference>
<keyword evidence="6 8" id="KW-1133">Transmembrane helix</keyword>
<dbReference type="STRING" id="1797460.A3E73_00055"/>
<dbReference type="AlphaFoldDB" id="A0A1F5DMH7"/>
<comment type="similarity">
    <text evidence="2">Belongs to the autoinducer-2 exporter (AI-2E) (TC 2.A.86) family.</text>
</comment>
<name>A0A1F5DMH7_9BACT</name>
<evidence type="ECO:0000256" key="4">
    <source>
        <dbReference type="ARBA" id="ARBA00022475"/>
    </source>
</evidence>
<dbReference type="Proteomes" id="UP000176791">
    <property type="component" value="Unassembled WGS sequence"/>
</dbReference>
<dbReference type="Pfam" id="PF01594">
    <property type="entry name" value="AI-2E_transport"/>
    <property type="match status" value="1"/>
</dbReference>
<evidence type="ECO:0008006" key="11">
    <source>
        <dbReference type="Google" id="ProtNLM"/>
    </source>
</evidence>
<keyword evidence="7 8" id="KW-0472">Membrane</keyword>
<evidence type="ECO:0000256" key="3">
    <source>
        <dbReference type="ARBA" id="ARBA00022448"/>
    </source>
</evidence>
<feature type="transmembrane region" description="Helical" evidence="8">
    <location>
        <begin position="196"/>
        <end position="228"/>
    </location>
</feature>
<proteinExistence type="inferred from homology"/>
<accession>A0A1F5DMH7</accession>
<feature type="transmembrane region" description="Helical" evidence="8">
    <location>
        <begin position="240"/>
        <end position="265"/>
    </location>
</feature>
<dbReference type="InterPro" id="IPR002549">
    <property type="entry name" value="AI-2E-like"/>
</dbReference>
<evidence type="ECO:0000313" key="9">
    <source>
        <dbReference type="EMBL" id="OGD56367.1"/>
    </source>
</evidence>
<evidence type="ECO:0000256" key="6">
    <source>
        <dbReference type="ARBA" id="ARBA00022989"/>
    </source>
</evidence>